<dbReference type="AlphaFoldDB" id="A0A849L768"/>
<dbReference type="Pfam" id="PF09550">
    <property type="entry name" value="Phage_TAC_6"/>
    <property type="match status" value="1"/>
</dbReference>
<dbReference type="EMBL" id="JABFBC010000003">
    <property type="protein sequence ID" value="NNU81911.1"/>
    <property type="molecule type" value="Genomic_DNA"/>
</dbReference>
<accession>A0A849L768</accession>
<sequence>MSGVDWPRLMRLGLVELGLAPDAFWALTPAELMLMAGGGAGGAGAMTRAGLDALARIYPDGSRGERHDGG</sequence>
<name>A0A849L768_9RHOB</name>
<gene>
    <name evidence="1" type="ORF">HMH01_15850</name>
</gene>
<comment type="caution">
    <text evidence="1">The sequence shown here is derived from an EMBL/GenBank/DDBJ whole genome shotgun (WGS) entry which is preliminary data.</text>
</comment>
<keyword evidence="2" id="KW-1185">Reference proteome</keyword>
<proteinExistence type="predicted"/>
<protein>
    <submittedName>
        <fullName evidence="1">Phage tail assembly chaperone</fullName>
    </submittedName>
</protein>
<reference evidence="1 2" key="1">
    <citation type="submission" date="2020-05" db="EMBL/GenBank/DDBJ databases">
        <title>Gimesia benthica sp. nov., a novel planctomycete isolated from a deep-sea water sample of the Northwest Indian Ocean.</title>
        <authorList>
            <person name="Wang J."/>
            <person name="Ruan C."/>
            <person name="Song L."/>
            <person name="Zhu Y."/>
            <person name="Li A."/>
            <person name="Zheng X."/>
            <person name="Wang L."/>
            <person name="Lu Z."/>
            <person name="Huang Y."/>
            <person name="Du W."/>
            <person name="Zhou Y."/>
            <person name="Huang L."/>
            <person name="Dai X."/>
        </authorList>
    </citation>
    <scope>NUCLEOTIDE SEQUENCE [LARGE SCALE GENOMIC DNA]</scope>
    <source>
        <strain evidence="1 2">YYQ-30</strain>
    </source>
</reference>
<organism evidence="1 2">
    <name type="scientific">Halovulum dunhuangense</name>
    <dbReference type="NCBI Taxonomy" id="1505036"/>
    <lineage>
        <taxon>Bacteria</taxon>
        <taxon>Pseudomonadati</taxon>
        <taxon>Pseudomonadota</taxon>
        <taxon>Alphaproteobacteria</taxon>
        <taxon>Rhodobacterales</taxon>
        <taxon>Paracoccaceae</taxon>
        <taxon>Halovulum</taxon>
    </lineage>
</organism>
<dbReference type="NCBIfam" id="TIGR02216">
    <property type="entry name" value="phage_TIGR02216"/>
    <property type="match status" value="1"/>
</dbReference>
<dbReference type="InterPro" id="IPR019056">
    <property type="entry name" value="Phage_TAC_6"/>
</dbReference>
<dbReference type="InterPro" id="IPR011739">
    <property type="entry name" value="GTA_rcc01693"/>
</dbReference>
<evidence type="ECO:0000313" key="2">
    <source>
        <dbReference type="Proteomes" id="UP000572377"/>
    </source>
</evidence>
<evidence type="ECO:0000313" key="1">
    <source>
        <dbReference type="EMBL" id="NNU81911.1"/>
    </source>
</evidence>
<dbReference type="Proteomes" id="UP000572377">
    <property type="component" value="Unassembled WGS sequence"/>
</dbReference>
<dbReference type="RefSeq" id="WP_171326766.1">
    <property type="nucleotide sequence ID" value="NZ_JABFBC010000003.1"/>
</dbReference>